<evidence type="ECO:0000313" key="1">
    <source>
        <dbReference type="EMBL" id="KAK3907466.1"/>
    </source>
</evidence>
<name>A0AAE1GQ26_9NEOP</name>
<organism evidence="1 2">
    <name type="scientific">Frankliniella fusca</name>
    <dbReference type="NCBI Taxonomy" id="407009"/>
    <lineage>
        <taxon>Eukaryota</taxon>
        <taxon>Metazoa</taxon>
        <taxon>Ecdysozoa</taxon>
        <taxon>Arthropoda</taxon>
        <taxon>Hexapoda</taxon>
        <taxon>Insecta</taxon>
        <taxon>Pterygota</taxon>
        <taxon>Neoptera</taxon>
        <taxon>Paraneoptera</taxon>
        <taxon>Thysanoptera</taxon>
        <taxon>Terebrantia</taxon>
        <taxon>Thripoidea</taxon>
        <taxon>Thripidae</taxon>
        <taxon>Frankliniella</taxon>
    </lineage>
</organism>
<comment type="caution">
    <text evidence="1">The sequence shown here is derived from an EMBL/GenBank/DDBJ whole genome shotgun (WGS) entry which is preliminary data.</text>
</comment>
<dbReference type="AlphaFoldDB" id="A0AAE1GQ26"/>
<dbReference type="EMBL" id="JAHWGI010000011">
    <property type="protein sequence ID" value="KAK3907466.1"/>
    <property type="molecule type" value="Genomic_DNA"/>
</dbReference>
<gene>
    <name evidence="1" type="ORF">KUF71_002965</name>
</gene>
<dbReference type="Proteomes" id="UP001219518">
    <property type="component" value="Unassembled WGS sequence"/>
</dbReference>
<keyword evidence="2" id="KW-1185">Reference proteome</keyword>
<proteinExistence type="predicted"/>
<sequence>MVHTVLQKNGHNSRLHCKKHPKLVQFSTFLNPIDPHLYGSVFSRPVQWRPSFFMKTDPTRDYTVKSTRNCSMAPTVFHENGPNSRLHCKKHPKLTHFSTFTN</sequence>
<feature type="non-terminal residue" evidence="1">
    <location>
        <position position="1"/>
    </location>
</feature>
<reference evidence="1" key="2">
    <citation type="journal article" date="2023" name="BMC Genomics">
        <title>Pest status, molecular evolution, and epigenetic factors derived from the genome assembly of Frankliniella fusca, a thysanopteran phytovirus vector.</title>
        <authorList>
            <person name="Catto M.A."/>
            <person name="Labadie P.E."/>
            <person name="Jacobson A.L."/>
            <person name="Kennedy G.G."/>
            <person name="Srinivasan R."/>
            <person name="Hunt B.G."/>
        </authorList>
    </citation>
    <scope>NUCLEOTIDE SEQUENCE</scope>
    <source>
        <strain evidence="1">PL_HMW_Pooled</strain>
    </source>
</reference>
<evidence type="ECO:0000313" key="2">
    <source>
        <dbReference type="Proteomes" id="UP001219518"/>
    </source>
</evidence>
<protein>
    <submittedName>
        <fullName evidence="1">Phosphopentomutase</fullName>
    </submittedName>
</protein>
<reference evidence="1" key="1">
    <citation type="submission" date="2021-07" db="EMBL/GenBank/DDBJ databases">
        <authorList>
            <person name="Catto M.A."/>
            <person name="Jacobson A."/>
            <person name="Kennedy G."/>
            <person name="Labadie P."/>
            <person name="Hunt B.G."/>
            <person name="Srinivasan R."/>
        </authorList>
    </citation>
    <scope>NUCLEOTIDE SEQUENCE</scope>
    <source>
        <strain evidence="1">PL_HMW_Pooled</strain>
        <tissue evidence="1">Head</tissue>
    </source>
</reference>
<accession>A0AAE1GQ26</accession>